<evidence type="ECO:0000313" key="1">
    <source>
        <dbReference type="EMBL" id="CAF4276856.1"/>
    </source>
</evidence>
<name>A0A820GH44_9BILA</name>
<feature type="non-terminal residue" evidence="1">
    <location>
        <position position="1"/>
    </location>
</feature>
<dbReference type="Proteomes" id="UP000663823">
    <property type="component" value="Unassembled WGS sequence"/>
</dbReference>
<organism evidence="1 2">
    <name type="scientific">Rotaria sordida</name>
    <dbReference type="NCBI Taxonomy" id="392033"/>
    <lineage>
        <taxon>Eukaryota</taxon>
        <taxon>Metazoa</taxon>
        <taxon>Spiralia</taxon>
        <taxon>Gnathifera</taxon>
        <taxon>Rotifera</taxon>
        <taxon>Eurotatoria</taxon>
        <taxon>Bdelloidea</taxon>
        <taxon>Philodinida</taxon>
        <taxon>Philodinidae</taxon>
        <taxon>Rotaria</taxon>
    </lineage>
</organism>
<accession>A0A820GH44</accession>
<gene>
    <name evidence="1" type="ORF">OTI717_LOCUS41291</name>
</gene>
<protein>
    <submittedName>
        <fullName evidence="1">Uncharacterized protein</fullName>
    </submittedName>
</protein>
<reference evidence="1" key="1">
    <citation type="submission" date="2021-02" db="EMBL/GenBank/DDBJ databases">
        <authorList>
            <person name="Nowell W R."/>
        </authorList>
    </citation>
    <scope>NUCLEOTIDE SEQUENCE</scope>
</reference>
<proteinExistence type="predicted"/>
<dbReference type="EMBL" id="CAJOAX010039696">
    <property type="protein sequence ID" value="CAF4276856.1"/>
    <property type="molecule type" value="Genomic_DNA"/>
</dbReference>
<evidence type="ECO:0000313" key="2">
    <source>
        <dbReference type="Proteomes" id="UP000663823"/>
    </source>
</evidence>
<dbReference type="AlphaFoldDB" id="A0A820GH44"/>
<comment type="caution">
    <text evidence="1">The sequence shown here is derived from an EMBL/GenBank/DDBJ whole genome shotgun (WGS) entry which is preliminary data.</text>
</comment>
<sequence length="85" mass="10169">SLITLGKETGYNLNNHRSIDQTNNEDSFKAKLYRFHKSKFYYDYRLIFLNIIDKVTETSPSDRVDLRENNFIIFIGRTKCRKNET</sequence>